<gene>
    <name evidence="1" type="ORF">Patl1_30023</name>
</gene>
<dbReference type="EMBL" id="CM047907">
    <property type="protein sequence ID" value="KAJ0084663.1"/>
    <property type="molecule type" value="Genomic_DNA"/>
</dbReference>
<evidence type="ECO:0000313" key="1">
    <source>
        <dbReference type="EMBL" id="KAJ0084663.1"/>
    </source>
</evidence>
<sequence>MFTNMRKLAQAALVFLANDATSYRDTVTGGTDSSTLRHKRMASTSFMIWRVHLLHFLSNHCKHLSKDYFRLIFIANSFINIIKCLPG</sequence>
<organism evidence="1 2">
    <name type="scientific">Pistacia atlantica</name>
    <dbReference type="NCBI Taxonomy" id="434234"/>
    <lineage>
        <taxon>Eukaryota</taxon>
        <taxon>Viridiplantae</taxon>
        <taxon>Streptophyta</taxon>
        <taxon>Embryophyta</taxon>
        <taxon>Tracheophyta</taxon>
        <taxon>Spermatophyta</taxon>
        <taxon>Magnoliopsida</taxon>
        <taxon>eudicotyledons</taxon>
        <taxon>Gunneridae</taxon>
        <taxon>Pentapetalae</taxon>
        <taxon>rosids</taxon>
        <taxon>malvids</taxon>
        <taxon>Sapindales</taxon>
        <taxon>Anacardiaceae</taxon>
        <taxon>Pistacia</taxon>
    </lineage>
</organism>
<reference evidence="2" key="1">
    <citation type="journal article" date="2023" name="G3 (Bethesda)">
        <title>Genome assembly and association tests identify interacting loci associated with vigor, precocity, and sex in interspecific pistachio rootstocks.</title>
        <authorList>
            <person name="Palmer W."/>
            <person name="Jacygrad E."/>
            <person name="Sagayaradj S."/>
            <person name="Cavanaugh K."/>
            <person name="Han R."/>
            <person name="Bertier L."/>
            <person name="Beede B."/>
            <person name="Kafkas S."/>
            <person name="Golino D."/>
            <person name="Preece J."/>
            <person name="Michelmore R."/>
        </authorList>
    </citation>
    <scope>NUCLEOTIDE SEQUENCE [LARGE SCALE GENOMIC DNA]</scope>
</reference>
<comment type="caution">
    <text evidence="1">The sequence shown here is derived from an EMBL/GenBank/DDBJ whole genome shotgun (WGS) entry which is preliminary data.</text>
</comment>
<keyword evidence="2" id="KW-1185">Reference proteome</keyword>
<evidence type="ECO:0000313" key="2">
    <source>
        <dbReference type="Proteomes" id="UP001164250"/>
    </source>
</evidence>
<protein>
    <submittedName>
        <fullName evidence="1">Uncharacterized protein</fullName>
    </submittedName>
</protein>
<proteinExistence type="predicted"/>
<name>A0ACC1ABQ3_9ROSI</name>
<accession>A0ACC1ABQ3</accession>
<dbReference type="Proteomes" id="UP001164250">
    <property type="component" value="Chromosome 11"/>
</dbReference>